<dbReference type="AlphaFoldDB" id="F2NG54"/>
<dbReference type="PANTHER" id="PTHR33446">
    <property type="entry name" value="PROTEIN TONB-RELATED"/>
    <property type="match status" value="1"/>
</dbReference>
<dbReference type="GO" id="GO:0031992">
    <property type="term" value="F:energy transducer activity"/>
    <property type="evidence" value="ECO:0007669"/>
    <property type="project" value="InterPro"/>
</dbReference>
<organism evidence="13 14">
    <name type="scientific">Desulfobacca acetoxidans (strain ATCC 700848 / DSM 11109 / ASRB2)</name>
    <dbReference type="NCBI Taxonomy" id="880072"/>
    <lineage>
        <taxon>Bacteria</taxon>
        <taxon>Pseudomonadati</taxon>
        <taxon>Thermodesulfobacteriota</taxon>
        <taxon>Desulfobaccia</taxon>
        <taxon>Desulfobaccales</taxon>
        <taxon>Desulfobaccaceae</taxon>
        <taxon>Desulfobacca</taxon>
    </lineage>
</organism>
<evidence type="ECO:0000256" key="6">
    <source>
        <dbReference type="ARBA" id="ARBA00022692"/>
    </source>
</evidence>
<evidence type="ECO:0000256" key="2">
    <source>
        <dbReference type="ARBA" id="ARBA00006555"/>
    </source>
</evidence>
<dbReference type="GO" id="GO:0055085">
    <property type="term" value="P:transmembrane transport"/>
    <property type="evidence" value="ECO:0007669"/>
    <property type="project" value="InterPro"/>
</dbReference>
<protein>
    <submittedName>
        <fullName evidence="13">TonB family protein</fullName>
    </submittedName>
</protein>
<comment type="similarity">
    <text evidence="2">Belongs to the TonB family.</text>
</comment>
<keyword evidence="5" id="KW-0997">Cell inner membrane</keyword>
<feature type="compositionally biased region" description="Gly residues" evidence="10">
    <location>
        <begin position="141"/>
        <end position="169"/>
    </location>
</feature>
<dbReference type="Pfam" id="PF03544">
    <property type="entry name" value="TonB_C"/>
    <property type="match status" value="1"/>
</dbReference>
<dbReference type="PRINTS" id="PR01374">
    <property type="entry name" value="TONBPROTEIN"/>
</dbReference>
<dbReference type="EMBL" id="CP002629">
    <property type="protein sequence ID" value="AEB08467.1"/>
    <property type="molecule type" value="Genomic_DNA"/>
</dbReference>
<feature type="domain" description="TonB C-terminal" evidence="12">
    <location>
        <begin position="175"/>
        <end position="268"/>
    </location>
</feature>
<dbReference type="GO" id="GO:0030288">
    <property type="term" value="C:outer membrane-bounded periplasmic space"/>
    <property type="evidence" value="ECO:0007669"/>
    <property type="project" value="InterPro"/>
</dbReference>
<dbReference type="KEGG" id="dao:Desac_0581"/>
<reference evidence="13 14" key="1">
    <citation type="journal article" date="2011" name="Stand. Genomic Sci.">
        <title>Complete genome sequence of the acetate-degrading sulfate reducer Desulfobacca acetoxidans type strain (ASRB2).</title>
        <authorList>
            <person name="Goker M."/>
            <person name="Teshima H."/>
            <person name="Lapidus A."/>
            <person name="Nolan M."/>
            <person name="Lucas S."/>
            <person name="Hammon N."/>
            <person name="Deshpande S."/>
            <person name="Cheng J.F."/>
            <person name="Tapia R."/>
            <person name="Han C."/>
            <person name="Goodwin L."/>
            <person name="Pitluck S."/>
            <person name="Huntemann M."/>
            <person name="Liolios K."/>
            <person name="Ivanova N."/>
            <person name="Pagani I."/>
            <person name="Mavromatis K."/>
            <person name="Ovchinikova G."/>
            <person name="Pati A."/>
            <person name="Chen A."/>
            <person name="Palaniappan K."/>
            <person name="Land M."/>
            <person name="Hauser L."/>
            <person name="Brambilla E.M."/>
            <person name="Rohde M."/>
            <person name="Spring S."/>
            <person name="Detter J.C."/>
            <person name="Woyke T."/>
            <person name="Bristow J."/>
            <person name="Eisen J.A."/>
            <person name="Markowitz V."/>
            <person name="Hugenholtz P."/>
            <person name="Kyrpides N.C."/>
            <person name="Klenk H.P."/>
        </authorList>
    </citation>
    <scope>NUCLEOTIDE SEQUENCE [LARGE SCALE GENOMIC DNA]</scope>
    <source>
        <strain evidence="14">ATCC 700848 / DSM 11109 / ASRB2</strain>
    </source>
</reference>
<keyword evidence="8 11" id="KW-1133">Transmembrane helix</keyword>
<dbReference type="SUPFAM" id="SSF74653">
    <property type="entry name" value="TolA/TonB C-terminal domain"/>
    <property type="match status" value="1"/>
</dbReference>
<sequence length="268" mass="27679">MLDRVYIAEQVKHWGPAVLASLVMHGLALFVILAAPLALPPAKRVVQVEPICLTRLEPKPEGGGGGAPTSAPKPPQPEPQPIKPKPPEKKPVCKPPKKATPEPESIPKPLAMSRPVPSLPYPNVGSSSASAASGASAGSYRGRGGSGSGSGAGRGGSGSGSGTGRGSGSGTALQGYLHKVRSLLEKYKVYPPMARRRNEEGVVVLRFNISADGGIASVSVARSSGHNLLDQGATETVSRVGKFPPIPAELQKSSLRIEVPLSFRLQSS</sequence>
<dbReference type="HOGENOM" id="CLU_996490_0_0_7"/>
<keyword evidence="3" id="KW-0813">Transport</keyword>
<dbReference type="PROSITE" id="PS52015">
    <property type="entry name" value="TONB_CTD"/>
    <property type="match status" value="1"/>
</dbReference>
<reference evidence="14" key="2">
    <citation type="submission" date="2011-03" db="EMBL/GenBank/DDBJ databases">
        <title>The complete genome of Desulfobacca acetoxidans DSM 11109.</title>
        <authorList>
            <consortium name="US DOE Joint Genome Institute (JGI-PGF)"/>
            <person name="Lucas S."/>
            <person name="Copeland A."/>
            <person name="Lapidus A."/>
            <person name="Bruce D."/>
            <person name="Goodwin L."/>
            <person name="Pitluck S."/>
            <person name="Peters L."/>
            <person name="Kyrpides N."/>
            <person name="Mavromatis K."/>
            <person name="Ivanova N."/>
            <person name="Ovchinnikova G."/>
            <person name="Teshima H."/>
            <person name="Detter J.C."/>
            <person name="Han C."/>
            <person name="Land M."/>
            <person name="Hauser L."/>
            <person name="Markowitz V."/>
            <person name="Cheng J.-F."/>
            <person name="Hugenholtz P."/>
            <person name="Woyke T."/>
            <person name="Wu D."/>
            <person name="Spring S."/>
            <person name="Schueler E."/>
            <person name="Brambilla E."/>
            <person name="Klenk H.-P."/>
            <person name="Eisen J.A."/>
        </authorList>
    </citation>
    <scope>NUCLEOTIDE SEQUENCE [LARGE SCALE GENOMIC DNA]</scope>
    <source>
        <strain evidence="14">ATCC 700848 / DSM 11109 / ASRB2</strain>
    </source>
</reference>
<gene>
    <name evidence="13" type="ordered locus">Desac_0581</name>
</gene>
<dbReference type="OrthoDB" id="15637at2"/>
<dbReference type="GO" id="GO:0015891">
    <property type="term" value="P:siderophore transport"/>
    <property type="evidence" value="ECO:0007669"/>
    <property type="project" value="InterPro"/>
</dbReference>
<dbReference type="InterPro" id="IPR006260">
    <property type="entry name" value="TonB/TolA_C"/>
</dbReference>
<evidence type="ECO:0000259" key="12">
    <source>
        <dbReference type="PROSITE" id="PS52015"/>
    </source>
</evidence>
<feature type="transmembrane region" description="Helical" evidence="11">
    <location>
        <begin position="18"/>
        <end position="39"/>
    </location>
</feature>
<dbReference type="STRING" id="880072.Desac_0581"/>
<dbReference type="GO" id="GO:0015031">
    <property type="term" value="P:protein transport"/>
    <property type="evidence" value="ECO:0007669"/>
    <property type="project" value="UniProtKB-KW"/>
</dbReference>
<evidence type="ECO:0000256" key="7">
    <source>
        <dbReference type="ARBA" id="ARBA00022927"/>
    </source>
</evidence>
<proteinExistence type="inferred from homology"/>
<dbReference type="RefSeq" id="WP_013705580.1">
    <property type="nucleotide sequence ID" value="NC_015388.1"/>
</dbReference>
<feature type="compositionally biased region" description="Pro residues" evidence="10">
    <location>
        <begin position="71"/>
        <end position="84"/>
    </location>
</feature>
<evidence type="ECO:0000256" key="11">
    <source>
        <dbReference type="SAM" id="Phobius"/>
    </source>
</evidence>
<name>F2NG54_DESAR</name>
<dbReference type="InterPro" id="IPR003538">
    <property type="entry name" value="TonB"/>
</dbReference>
<accession>F2NG54</accession>
<evidence type="ECO:0000313" key="13">
    <source>
        <dbReference type="EMBL" id="AEB08467.1"/>
    </source>
</evidence>
<comment type="subcellular location">
    <subcellularLocation>
        <location evidence="1">Cell inner membrane</location>
        <topology evidence="1">Single-pass membrane protein</topology>
        <orientation evidence="1">Periplasmic side</orientation>
    </subcellularLocation>
</comment>
<keyword evidence="6 11" id="KW-0812">Transmembrane</keyword>
<evidence type="ECO:0000256" key="10">
    <source>
        <dbReference type="SAM" id="MobiDB-lite"/>
    </source>
</evidence>
<dbReference type="eggNOG" id="COG0810">
    <property type="taxonomic scope" value="Bacteria"/>
</dbReference>
<evidence type="ECO:0000256" key="5">
    <source>
        <dbReference type="ARBA" id="ARBA00022519"/>
    </source>
</evidence>
<keyword evidence="9 11" id="KW-0472">Membrane</keyword>
<dbReference type="InterPro" id="IPR037682">
    <property type="entry name" value="TonB_C"/>
</dbReference>
<evidence type="ECO:0000256" key="3">
    <source>
        <dbReference type="ARBA" id="ARBA00022448"/>
    </source>
</evidence>
<evidence type="ECO:0000256" key="4">
    <source>
        <dbReference type="ARBA" id="ARBA00022475"/>
    </source>
</evidence>
<keyword evidence="7" id="KW-0653">Protein transport</keyword>
<evidence type="ECO:0000256" key="9">
    <source>
        <dbReference type="ARBA" id="ARBA00023136"/>
    </source>
</evidence>
<evidence type="ECO:0000313" key="14">
    <source>
        <dbReference type="Proteomes" id="UP000000483"/>
    </source>
</evidence>
<feature type="region of interest" description="Disordered" evidence="10">
    <location>
        <begin position="56"/>
        <end position="173"/>
    </location>
</feature>
<dbReference type="InterPro" id="IPR051045">
    <property type="entry name" value="TonB-dependent_transducer"/>
</dbReference>
<evidence type="ECO:0000256" key="8">
    <source>
        <dbReference type="ARBA" id="ARBA00022989"/>
    </source>
</evidence>
<dbReference type="PANTHER" id="PTHR33446:SF2">
    <property type="entry name" value="PROTEIN TONB"/>
    <property type="match status" value="1"/>
</dbReference>
<keyword evidence="14" id="KW-1185">Reference proteome</keyword>
<dbReference type="Proteomes" id="UP000000483">
    <property type="component" value="Chromosome"/>
</dbReference>
<dbReference type="GO" id="GO:0098797">
    <property type="term" value="C:plasma membrane protein complex"/>
    <property type="evidence" value="ECO:0007669"/>
    <property type="project" value="TreeGrafter"/>
</dbReference>
<evidence type="ECO:0000256" key="1">
    <source>
        <dbReference type="ARBA" id="ARBA00004383"/>
    </source>
</evidence>
<feature type="compositionally biased region" description="Low complexity" evidence="10">
    <location>
        <begin position="125"/>
        <end position="140"/>
    </location>
</feature>
<dbReference type="Gene3D" id="3.30.1150.10">
    <property type="match status" value="1"/>
</dbReference>
<keyword evidence="4" id="KW-1003">Cell membrane</keyword>
<dbReference type="NCBIfam" id="TIGR01352">
    <property type="entry name" value="tonB_Cterm"/>
    <property type="match status" value="1"/>
</dbReference>